<keyword evidence="2" id="KW-1185">Reference proteome</keyword>
<accession>A0ACB6QEV6</accession>
<dbReference type="EMBL" id="MU003531">
    <property type="protein sequence ID" value="KAF2465143.1"/>
    <property type="molecule type" value="Genomic_DNA"/>
</dbReference>
<reference evidence="1" key="1">
    <citation type="journal article" date="2020" name="Stud. Mycol.">
        <title>101 Dothideomycetes genomes: a test case for predicting lifestyles and emergence of pathogens.</title>
        <authorList>
            <person name="Haridas S."/>
            <person name="Albert R."/>
            <person name="Binder M."/>
            <person name="Bloem J."/>
            <person name="Labutti K."/>
            <person name="Salamov A."/>
            <person name="Andreopoulos B."/>
            <person name="Baker S."/>
            <person name="Barry K."/>
            <person name="Bills G."/>
            <person name="Bluhm B."/>
            <person name="Cannon C."/>
            <person name="Castanera R."/>
            <person name="Culley D."/>
            <person name="Daum C."/>
            <person name="Ezra D."/>
            <person name="Gonzalez J."/>
            <person name="Henrissat B."/>
            <person name="Kuo A."/>
            <person name="Liang C."/>
            <person name="Lipzen A."/>
            <person name="Lutzoni F."/>
            <person name="Magnuson J."/>
            <person name="Mondo S."/>
            <person name="Nolan M."/>
            <person name="Ohm R."/>
            <person name="Pangilinan J."/>
            <person name="Park H.-J."/>
            <person name="Ramirez L."/>
            <person name="Alfaro M."/>
            <person name="Sun H."/>
            <person name="Tritt A."/>
            <person name="Yoshinaga Y."/>
            <person name="Zwiers L.-H."/>
            <person name="Turgeon B."/>
            <person name="Goodwin S."/>
            <person name="Spatafora J."/>
            <person name="Crous P."/>
            <person name="Grigoriev I."/>
        </authorList>
    </citation>
    <scope>NUCLEOTIDE SEQUENCE</scope>
    <source>
        <strain evidence="1">ATCC 200398</strain>
    </source>
</reference>
<proteinExistence type="predicted"/>
<evidence type="ECO:0000313" key="2">
    <source>
        <dbReference type="Proteomes" id="UP000799755"/>
    </source>
</evidence>
<protein>
    <submittedName>
        <fullName evidence="1">Phospholipase/Carboxylesteras-like protein</fullName>
    </submittedName>
</protein>
<name>A0ACB6QEV6_9PLEO</name>
<comment type="caution">
    <text evidence="1">The sequence shown here is derived from an EMBL/GenBank/DDBJ whole genome shotgun (WGS) entry which is preliminary data.</text>
</comment>
<gene>
    <name evidence="1" type="ORF">BDR25DRAFT_295580</name>
</gene>
<dbReference type="Proteomes" id="UP000799755">
    <property type="component" value="Unassembled WGS sequence"/>
</dbReference>
<evidence type="ECO:0000313" key="1">
    <source>
        <dbReference type="EMBL" id="KAF2465143.1"/>
    </source>
</evidence>
<sequence>MPGRLPMKSDFPSSLELSITPPPSSQPPTNVLVLLHGLGDTNEPFTKLGQQLSLPETVCISVQAPNPLPFFLSGFNWSDDLVIDQNTHKLDGDVGFKVSTRLILDSVICEGLIGQCGYKAREIIVFGYGQGAMAGLQAAAELEGDELGGVISIGGVLPLSLPLKALERKSKTPVLVCKGSRGSAVSDSAITRLKDAFEFLQLQQWNEYGDKMPRNREEMLPIMQFFARRLRSTRGVPAGGVELT</sequence>
<organism evidence="1 2">
    <name type="scientific">Lindgomyces ingoldianus</name>
    <dbReference type="NCBI Taxonomy" id="673940"/>
    <lineage>
        <taxon>Eukaryota</taxon>
        <taxon>Fungi</taxon>
        <taxon>Dikarya</taxon>
        <taxon>Ascomycota</taxon>
        <taxon>Pezizomycotina</taxon>
        <taxon>Dothideomycetes</taxon>
        <taxon>Pleosporomycetidae</taxon>
        <taxon>Pleosporales</taxon>
        <taxon>Lindgomycetaceae</taxon>
        <taxon>Lindgomyces</taxon>
    </lineage>
</organism>